<evidence type="ECO:0000256" key="1">
    <source>
        <dbReference type="ARBA" id="ARBA00007592"/>
    </source>
</evidence>
<proteinExistence type="inferred from homology"/>
<dbReference type="SMART" id="SM01130">
    <property type="entry name" value="DHDPS"/>
    <property type="match status" value="1"/>
</dbReference>
<dbReference type="InterPro" id="IPR013785">
    <property type="entry name" value="Aldolase_TIM"/>
</dbReference>
<sequence length="296" mass="31834">MALFQGLSAFPITPTDAAGVVDIRALEKLLLRLKHARVDSVGLLGSTGLYAYLRREQKQRAIEAAVACLGDIPVIASAGALRTDDACQLAADAAQAGARGILLAPVSYTPLSDEEVFQHYAAVAQASDLPICIYHNPGTTHFTFSPELLQRVGTLPQIQALKQPAQPATRRDDVNELRARFAPGFALGFSGDWNAGNALLAGGDLWFSVLGGLLPQHAQALMRAAQAGDAEQVAELNQILAPMWQLFQRLSSLRVMYAAVEILGICQPVLPRPLLGLDRAERQEIEQVLNALLDKI</sequence>
<dbReference type="Proteomes" id="UP001306592">
    <property type="component" value="Unassembled WGS sequence"/>
</dbReference>
<dbReference type="InterPro" id="IPR002220">
    <property type="entry name" value="DapA-like"/>
</dbReference>
<reference evidence="4 5" key="1">
    <citation type="submission" date="2024-02" db="EMBL/GenBank/DDBJ databases">
        <title>First report Erwinia aphidicola in onion in Chile.</title>
        <authorList>
            <person name="Valenzuela M."/>
            <person name="Pena M."/>
            <person name="Dutta B."/>
        </authorList>
    </citation>
    <scope>NUCLEOTIDE SEQUENCE [LARGE SCALE GENOMIC DNA]</scope>
    <source>
        <strain evidence="4 5">QCJ3A</strain>
    </source>
</reference>
<organism evidence="4 5">
    <name type="scientific">Erwinia aphidicola</name>
    <dbReference type="NCBI Taxonomy" id="68334"/>
    <lineage>
        <taxon>Bacteria</taxon>
        <taxon>Pseudomonadati</taxon>
        <taxon>Pseudomonadota</taxon>
        <taxon>Gammaproteobacteria</taxon>
        <taxon>Enterobacterales</taxon>
        <taxon>Erwiniaceae</taxon>
        <taxon>Erwinia</taxon>
    </lineage>
</organism>
<keyword evidence="5" id="KW-1185">Reference proteome</keyword>
<dbReference type="SUPFAM" id="SSF51569">
    <property type="entry name" value="Aldolase"/>
    <property type="match status" value="1"/>
</dbReference>
<dbReference type="PANTHER" id="PTHR12128">
    <property type="entry name" value="DIHYDRODIPICOLINATE SYNTHASE"/>
    <property type="match status" value="1"/>
</dbReference>
<comment type="caution">
    <text evidence="4">The sequence shown here is derived from an EMBL/GenBank/DDBJ whole genome shotgun (WGS) entry which is preliminary data.</text>
</comment>
<dbReference type="RefSeq" id="WP_230050404.1">
    <property type="nucleotide sequence ID" value="NZ_CAKKMT010000014.1"/>
</dbReference>
<dbReference type="CDD" id="cd00408">
    <property type="entry name" value="DHDPS-like"/>
    <property type="match status" value="1"/>
</dbReference>
<name>A0ABU8DBC3_ERWAP</name>
<evidence type="ECO:0000256" key="3">
    <source>
        <dbReference type="PIRNR" id="PIRNR001365"/>
    </source>
</evidence>
<gene>
    <name evidence="4" type="ORF">V8N49_00285</name>
</gene>
<dbReference type="PIRSF" id="PIRSF001365">
    <property type="entry name" value="DHDPS"/>
    <property type="match status" value="1"/>
</dbReference>
<keyword evidence="2 3" id="KW-0456">Lyase</keyword>
<dbReference type="Gene3D" id="3.20.20.70">
    <property type="entry name" value="Aldolase class I"/>
    <property type="match status" value="1"/>
</dbReference>
<dbReference type="EMBL" id="JBANEI010000001">
    <property type="protein sequence ID" value="MEI2680110.1"/>
    <property type="molecule type" value="Genomic_DNA"/>
</dbReference>
<evidence type="ECO:0000313" key="4">
    <source>
        <dbReference type="EMBL" id="MEI2680110.1"/>
    </source>
</evidence>
<evidence type="ECO:0000256" key="2">
    <source>
        <dbReference type="ARBA" id="ARBA00023239"/>
    </source>
</evidence>
<comment type="similarity">
    <text evidence="1 3">Belongs to the DapA family.</text>
</comment>
<dbReference type="Pfam" id="PF00701">
    <property type="entry name" value="DHDPS"/>
    <property type="match status" value="1"/>
</dbReference>
<evidence type="ECO:0000313" key="5">
    <source>
        <dbReference type="Proteomes" id="UP001306592"/>
    </source>
</evidence>
<dbReference type="PANTHER" id="PTHR12128:SF66">
    <property type="entry name" value="4-HYDROXY-2-OXOGLUTARATE ALDOLASE, MITOCHONDRIAL"/>
    <property type="match status" value="1"/>
</dbReference>
<dbReference type="PRINTS" id="PR00146">
    <property type="entry name" value="DHPICSNTHASE"/>
</dbReference>
<protein>
    <submittedName>
        <fullName evidence="4">Dihydrodipicolinate synthase family protein</fullName>
    </submittedName>
</protein>
<accession>A0ABU8DBC3</accession>